<feature type="active site" description="Proton donor/acceptor" evidence="6">
    <location>
        <position position="128"/>
    </location>
</feature>
<feature type="active site" description="Nucleophile" evidence="6">
    <location>
        <position position="139"/>
    </location>
</feature>
<dbReference type="CDD" id="cd16913">
    <property type="entry name" value="YkuD_like"/>
    <property type="match status" value="1"/>
</dbReference>
<evidence type="ECO:0000256" key="2">
    <source>
        <dbReference type="ARBA" id="ARBA00022679"/>
    </source>
</evidence>
<evidence type="ECO:0000256" key="3">
    <source>
        <dbReference type="ARBA" id="ARBA00022960"/>
    </source>
</evidence>
<dbReference type="Gene3D" id="2.40.440.10">
    <property type="entry name" value="L,D-transpeptidase catalytic domain-like"/>
    <property type="match status" value="1"/>
</dbReference>
<organism evidence="8 9">
    <name type="scientific">Pseudonocardia acidicola</name>
    <dbReference type="NCBI Taxonomy" id="2724939"/>
    <lineage>
        <taxon>Bacteria</taxon>
        <taxon>Bacillati</taxon>
        <taxon>Actinomycetota</taxon>
        <taxon>Actinomycetes</taxon>
        <taxon>Pseudonocardiales</taxon>
        <taxon>Pseudonocardiaceae</taxon>
        <taxon>Pseudonocardia</taxon>
    </lineage>
</organism>
<dbReference type="SUPFAM" id="SSF141523">
    <property type="entry name" value="L,D-transpeptidase catalytic domain-like"/>
    <property type="match status" value="1"/>
</dbReference>
<dbReference type="Pfam" id="PF03734">
    <property type="entry name" value="YkuD"/>
    <property type="match status" value="1"/>
</dbReference>
<gene>
    <name evidence="8" type="ORF">HF526_14460</name>
</gene>
<evidence type="ECO:0000256" key="6">
    <source>
        <dbReference type="PROSITE-ProRule" id="PRU01373"/>
    </source>
</evidence>
<comment type="pathway">
    <text evidence="1 6">Cell wall biogenesis; peptidoglycan biosynthesis.</text>
</comment>
<evidence type="ECO:0000256" key="5">
    <source>
        <dbReference type="ARBA" id="ARBA00023316"/>
    </source>
</evidence>
<sequence length="163" mass="16756">MGKHSKTRRPRVRTAFAAGLVGAGTLGSAGVGHAESAPAPAGAAPVAGTPCTAAARACVDLGAKKAWLIGDGKVVRGPVPMSSGGPGHETPRGDFRVEWKNKSHRSAEFNDAPMPFAVFFAPGGIAFHEGNLSTPSAGCVRLSTADASAFYDFLQVDDRVQVR</sequence>
<dbReference type="EMBL" id="JAAXLA010000023">
    <property type="protein sequence ID" value="NMH98499.1"/>
    <property type="molecule type" value="Genomic_DNA"/>
</dbReference>
<dbReference type="Proteomes" id="UP000820669">
    <property type="component" value="Unassembled WGS sequence"/>
</dbReference>
<dbReference type="InterPro" id="IPR038063">
    <property type="entry name" value="Transpep_catalytic_dom"/>
</dbReference>
<evidence type="ECO:0000313" key="9">
    <source>
        <dbReference type="Proteomes" id="UP000820669"/>
    </source>
</evidence>
<keyword evidence="3 6" id="KW-0133">Cell shape</keyword>
<evidence type="ECO:0000256" key="1">
    <source>
        <dbReference type="ARBA" id="ARBA00004752"/>
    </source>
</evidence>
<keyword evidence="9" id="KW-1185">Reference proteome</keyword>
<keyword evidence="5 6" id="KW-0961">Cell wall biogenesis/degradation</keyword>
<protein>
    <submittedName>
        <fullName evidence="8">L,D-transpeptidase</fullName>
    </submittedName>
</protein>
<reference evidence="8 9" key="1">
    <citation type="submission" date="2020-04" db="EMBL/GenBank/DDBJ databases">
        <authorList>
            <person name="Klaysubun C."/>
            <person name="Duangmal K."/>
            <person name="Lipun K."/>
        </authorList>
    </citation>
    <scope>NUCLEOTIDE SEQUENCE [LARGE SCALE GENOMIC DNA]</scope>
    <source>
        <strain evidence="8 9">K10HN5</strain>
    </source>
</reference>
<name>A0ABX1SAB0_9PSEU</name>
<dbReference type="PANTHER" id="PTHR30582">
    <property type="entry name" value="L,D-TRANSPEPTIDASE"/>
    <property type="match status" value="1"/>
</dbReference>
<dbReference type="InterPro" id="IPR005490">
    <property type="entry name" value="LD_TPept_cat_dom"/>
</dbReference>
<evidence type="ECO:0000256" key="4">
    <source>
        <dbReference type="ARBA" id="ARBA00022984"/>
    </source>
</evidence>
<keyword evidence="2" id="KW-0808">Transferase</keyword>
<dbReference type="RefSeq" id="WP_169381943.1">
    <property type="nucleotide sequence ID" value="NZ_JAAXLA010000023.1"/>
</dbReference>
<accession>A0ABX1SAB0</accession>
<evidence type="ECO:0000313" key="8">
    <source>
        <dbReference type="EMBL" id="NMH98499.1"/>
    </source>
</evidence>
<feature type="domain" description="L,D-TPase catalytic" evidence="7">
    <location>
        <begin position="55"/>
        <end position="163"/>
    </location>
</feature>
<comment type="caution">
    <text evidence="8">The sequence shown here is derived from an EMBL/GenBank/DDBJ whole genome shotgun (WGS) entry which is preliminary data.</text>
</comment>
<dbReference type="PANTHER" id="PTHR30582:SF33">
    <property type="entry name" value="EXPORTED PROTEIN"/>
    <property type="match status" value="1"/>
</dbReference>
<dbReference type="InterPro" id="IPR050979">
    <property type="entry name" value="LD-transpeptidase"/>
</dbReference>
<evidence type="ECO:0000259" key="7">
    <source>
        <dbReference type="PROSITE" id="PS52029"/>
    </source>
</evidence>
<keyword evidence="4 6" id="KW-0573">Peptidoglycan synthesis</keyword>
<dbReference type="PROSITE" id="PS52029">
    <property type="entry name" value="LD_TPASE"/>
    <property type="match status" value="1"/>
</dbReference>
<proteinExistence type="predicted"/>